<evidence type="ECO:0000256" key="13">
    <source>
        <dbReference type="ARBA" id="ARBA00049957"/>
    </source>
</evidence>
<dbReference type="SMART" id="SM00475">
    <property type="entry name" value="53EXOc"/>
    <property type="match status" value="1"/>
</dbReference>
<evidence type="ECO:0000256" key="2">
    <source>
        <dbReference type="ARBA" id="ARBA00022679"/>
    </source>
</evidence>
<evidence type="ECO:0000256" key="3">
    <source>
        <dbReference type="ARBA" id="ARBA00022695"/>
    </source>
</evidence>
<dbReference type="Pfam" id="PF02739">
    <property type="entry name" value="5_3_exonuc_N"/>
    <property type="match status" value="1"/>
</dbReference>
<evidence type="ECO:0000256" key="6">
    <source>
        <dbReference type="ARBA" id="ARBA00022763"/>
    </source>
</evidence>
<dbReference type="InterPro" id="IPR001098">
    <property type="entry name" value="DNA-dir_DNA_pol_A_palm_dom"/>
</dbReference>
<keyword evidence="20" id="KW-1185">Reference proteome</keyword>
<dbReference type="GO" id="GO:0008409">
    <property type="term" value="F:5'-3' exonuclease activity"/>
    <property type="evidence" value="ECO:0007669"/>
    <property type="project" value="InterPro"/>
</dbReference>
<dbReference type="GO" id="GO:0006261">
    <property type="term" value="P:DNA-templated DNA replication"/>
    <property type="evidence" value="ECO:0007669"/>
    <property type="project" value="UniProtKB-UniRule"/>
</dbReference>
<comment type="function">
    <text evidence="13">5'-3' exonuclease acting preferentially on double-stranded DNA.</text>
</comment>
<evidence type="ECO:0000256" key="7">
    <source>
        <dbReference type="ARBA" id="ARBA00022801"/>
    </source>
</evidence>
<dbReference type="AlphaFoldDB" id="A0A397RN61"/>
<dbReference type="FunCoup" id="A0A397RN61">
    <property type="interactions" value="218"/>
</dbReference>
<dbReference type="NCBIfam" id="TIGR00593">
    <property type="entry name" value="pola"/>
    <property type="match status" value="1"/>
</dbReference>
<keyword evidence="9 15" id="KW-0239">DNA-directed DNA polymerase</keyword>
<dbReference type="Gene3D" id="1.20.1060.10">
    <property type="entry name" value="Taq DNA Polymerase, Chain T, domain 4"/>
    <property type="match status" value="1"/>
</dbReference>
<evidence type="ECO:0000313" key="19">
    <source>
        <dbReference type="EMBL" id="RIA75780.1"/>
    </source>
</evidence>
<dbReference type="PRINTS" id="PR00868">
    <property type="entry name" value="DNAPOLI"/>
</dbReference>
<evidence type="ECO:0000259" key="16">
    <source>
        <dbReference type="SMART" id="SM00474"/>
    </source>
</evidence>
<dbReference type="GO" id="GO:0006302">
    <property type="term" value="P:double-strand break repair"/>
    <property type="evidence" value="ECO:0007669"/>
    <property type="project" value="TreeGrafter"/>
</dbReference>
<reference evidence="19 20" key="1">
    <citation type="submission" date="2018-08" db="EMBL/GenBank/DDBJ databases">
        <title>Genomic Encyclopedia of Archaeal and Bacterial Type Strains, Phase II (KMG-II): from individual species to whole genera.</title>
        <authorList>
            <person name="Goeker M."/>
        </authorList>
    </citation>
    <scope>NUCLEOTIDE SEQUENCE [LARGE SCALE GENOMIC DNA]</scope>
    <source>
        <strain evidence="19 20">ATCC 27112</strain>
    </source>
</reference>
<dbReference type="InterPro" id="IPR043502">
    <property type="entry name" value="DNA/RNA_pol_sf"/>
</dbReference>
<keyword evidence="10 15" id="KW-0238">DNA-binding</keyword>
<comment type="similarity">
    <text evidence="1 15">Belongs to the DNA polymerase type-A family.</text>
</comment>
<dbReference type="InterPro" id="IPR036397">
    <property type="entry name" value="RNaseH_sf"/>
</dbReference>
<dbReference type="InterPro" id="IPR020046">
    <property type="entry name" value="5-3_exonucl_a-hlix_arch_N"/>
</dbReference>
<dbReference type="InterPro" id="IPR002562">
    <property type="entry name" value="3'-5'_exonuclease_dom"/>
</dbReference>
<proteinExistence type="inferred from homology"/>
<keyword evidence="11 15" id="KW-0234">DNA repair</keyword>
<dbReference type="PANTHER" id="PTHR10133">
    <property type="entry name" value="DNA POLYMERASE I"/>
    <property type="match status" value="1"/>
</dbReference>
<dbReference type="InterPro" id="IPR020045">
    <property type="entry name" value="DNA_polI_H3TH"/>
</dbReference>
<dbReference type="SUPFAM" id="SSF47807">
    <property type="entry name" value="5' to 3' exonuclease, C-terminal subdomain"/>
    <property type="match status" value="1"/>
</dbReference>
<dbReference type="CDD" id="cd09898">
    <property type="entry name" value="H3TH_53EXO"/>
    <property type="match status" value="1"/>
</dbReference>
<evidence type="ECO:0000256" key="8">
    <source>
        <dbReference type="ARBA" id="ARBA00022839"/>
    </source>
</evidence>
<accession>A0A397RN61</accession>
<dbReference type="GO" id="GO:0003887">
    <property type="term" value="F:DNA-directed DNA polymerase activity"/>
    <property type="evidence" value="ECO:0007669"/>
    <property type="project" value="UniProtKB-UniRule"/>
</dbReference>
<evidence type="ECO:0000256" key="12">
    <source>
        <dbReference type="ARBA" id="ARBA00049244"/>
    </source>
</evidence>
<keyword evidence="6 15" id="KW-0227">DNA damage</keyword>
<dbReference type="InterPro" id="IPR008918">
    <property type="entry name" value="HhH2"/>
</dbReference>
<dbReference type="GO" id="GO:0003677">
    <property type="term" value="F:DNA binding"/>
    <property type="evidence" value="ECO:0007669"/>
    <property type="project" value="UniProtKB-UniRule"/>
</dbReference>
<keyword evidence="5" id="KW-0540">Nuclease</keyword>
<dbReference type="InterPro" id="IPR002421">
    <property type="entry name" value="5-3_exonuclease"/>
</dbReference>
<dbReference type="InterPro" id="IPR054690">
    <property type="entry name" value="DNA_polI_exonuclease"/>
</dbReference>
<dbReference type="FunFam" id="1.10.150.20:FF:000002">
    <property type="entry name" value="DNA polymerase I"/>
    <property type="match status" value="1"/>
</dbReference>
<dbReference type="NCBIfam" id="NF004397">
    <property type="entry name" value="PRK05755.1"/>
    <property type="match status" value="1"/>
</dbReference>
<dbReference type="PANTHER" id="PTHR10133:SF27">
    <property type="entry name" value="DNA POLYMERASE NU"/>
    <property type="match status" value="1"/>
</dbReference>
<dbReference type="InterPro" id="IPR018320">
    <property type="entry name" value="DNA_polymerase_1"/>
</dbReference>
<organism evidence="19 20">
    <name type="scientific">Anaeroplasma bactoclasticum</name>
    <dbReference type="NCBI Taxonomy" id="2088"/>
    <lineage>
        <taxon>Bacteria</taxon>
        <taxon>Bacillati</taxon>
        <taxon>Mycoplasmatota</taxon>
        <taxon>Mollicutes</taxon>
        <taxon>Anaeroplasmatales</taxon>
        <taxon>Anaeroplasmataceae</taxon>
        <taxon>Anaeroplasma</taxon>
    </lineage>
</organism>
<keyword evidence="8" id="KW-0269">Exonuclease</keyword>
<protein>
    <recommendedName>
        <fullName evidence="14 15">DNA polymerase I</fullName>
        <ecNumber evidence="14 15">2.7.7.7</ecNumber>
    </recommendedName>
</protein>
<feature type="domain" description="5'-3' exonuclease" evidence="17">
    <location>
        <begin position="7"/>
        <end position="268"/>
    </location>
</feature>
<dbReference type="FunFam" id="1.10.150.20:FF:000003">
    <property type="entry name" value="DNA polymerase I"/>
    <property type="match status" value="1"/>
</dbReference>
<dbReference type="Gene3D" id="1.10.150.20">
    <property type="entry name" value="5' to 3' exonuclease, C-terminal subdomain"/>
    <property type="match status" value="2"/>
</dbReference>
<dbReference type="InterPro" id="IPR029060">
    <property type="entry name" value="PIN-like_dom_sf"/>
</dbReference>
<dbReference type="Pfam" id="PF22619">
    <property type="entry name" value="DNA_polI_exo1"/>
    <property type="match status" value="1"/>
</dbReference>
<comment type="caution">
    <text evidence="19">The sequence shown here is derived from an EMBL/GenBank/DDBJ whole genome shotgun (WGS) entry which is preliminary data.</text>
</comment>
<evidence type="ECO:0000256" key="15">
    <source>
        <dbReference type="RuleBase" id="RU004460"/>
    </source>
</evidence>
<keyword evidence="4 15" id="KW-0235">DNA replication</keyword>
<evidence type="ECO:0000259" key="17">
    <source>
        <dbReference type="SMART" id="SM00475"/>
    </source>
</evidence>
<dbReference type="SUPFAM" id="SSF53098">
    <property type="entry name" value="Ribonuclease H-like"/>
    <property type="match status" value="1"/>
</dbReference>
<dbReference type="SMART" id="SM00482">
    <property type="entry name" value="POLAc"/>
    <property type="match status" value="1"/>
</dbReference>
<name>A0A397RN61_9MOLU</name>
<dbReference type="InterPro" id="IPR019760">
    <property type="entry name" value="DNA-dir_DNA_pol_A_CS"/>
</dbReference>
<dbReference type="EMBL" id="QXEV01000011">
    <property type="protein sequence ID" value="RIA75780.1"/>
    <property type="molecule type" value="Genomic_DNA"/>
</dbReference>
<dbReference type="InterPro" id="IPR002298">
    <property type="entry name" value="DNA_polymerase_A"/>
</dbReference>
<gene>
    <name evidence="15" type="primary">polA</name>
    <name evidence="19" type="ORF">EI71_01187</name>
</gene>
<feature type="domain" description="DNA-directed DNA polymerase family A palm" evidence="18">
    <location>
        <begin position="638"/>
        <end position="843"/>
    </location>
</feature>
<evidence type="ECO:0000256" key="1">
    <source>
        <dbReference type="ARBA" id="ARBA00007705"/>
    </source>
</evidence>
<dbReference type="FunFam" id="1.20.1060.10:FF:000001">
    <property type="entry name" value="DNA polymerase I"/>
    <property type="match status" value="1"/>
</dbReference>
<dbReference type="Gene3D" id="3.40.50.1010">
    <property type="entry name" value="5'-nuclease"/>
    <property type="match status" value="1"/>
</dbReference>
<sequence length="879" mass="100722">MVGDSMKRMILVDGNSLMYRAYYGMSAGGNPTANSKGLFTNAIYGFARMMNNLIMGEYDSILVAFDAGKKTFRHDILGDYKAGRAPMPDEFRMQISYIKEFLDIMRIKRWEQDLYEADDIIGTMAKRAEDEGYHVDIYSSDKDLLQLISNNTTVHMTKKGFSELEDFTPEHFKEVYGIEYTEWVDLKALMGDKSDNLAGVPGIGEKTGVKLLNTYGNLEGILEHKDEIKGSVGEKIRGNVESATVCKKMATILRDFPIGVSLDETKRKECDKERLIAFYQELEFKSLLKELTLEAPKVTMNVSEYEYIGNVSRLGEVLEPYSAMIFETFEYNYHKSPLLAIGIKNSKGTFIVDPNIIFNSMDFMMFLADKENHKTIFDYKRAYVLCKRLGLELLGIDFDLLLATYIINPSAAKEEFRGIADFYGYSDVYYDEAVYGKGAKKFIPEKPVLYQHIAKKVNCLYELKDEALNRLKEKNQLDLLTEIEIPLSKVLGKMEFQGMKVDLEELNRQEYNLSQDINNLEAKIHEIAGHPFNISSPKQLGTVLFDEMGLPYPKKKGQSYSTDIDVLEAIYEASPIVPLIMEYRAKSKLMSTYVTGLREMIYPDDKVHTIYQQALTQTGRLSSIEPNLQNIPIRTEEGHKIRKMFIPENKENSLYSSDYSQVELRVLAHMANVSKLIEAFKNGEDIHTRTAQEVFGTKEVTPEERRRAKAVNFGIVYGISAFGLAQDLHISNIMAQDFIKKYYEAYPEIKTFMDNTIEFCKENGYVKTMKNRIRYIPDINSKIYMQREFAKRTAMNAPIQGSAADIIKIAMVMIDKEMEERNIKSKMLVQVHDELVFEVSKGEEEILAELVRRNMESAVKLNVPLIVDDSFGKDWYEVK</sequence>
<evidence type="ECO:0000256" key="10">
    <source>
        <dbReference type="ARBA" id="ARBA00023125"/>
    </source>
</evidence>
<dbReference type="Pfam" id="PF00476">
    <property type="entry name" value="DNA_pol_A"/>
    <property type="match status" value="1"/>
</dbReference>
<evidence type="ECO:0000313" key="20">
    <source>
        <dbReference type="Proteomes" id="UP000266506"/>
    </source>
</evidence>
<dbReference type="Proteomes" id="UP000266506">
    <property type="component" value="Unassembled WGS sequence"/>
</dbReference>
<dbReference type="Gene3D" id="3.30.420.10">
    <property type="entry name" value="Ribonuclease H-like superfamily/Ribonuclease H"/>
    <property type="match status" value="1"/>
</dbReference>
<dbReference type="Pfam" id="PF01367">
    <property type="entry name" value="5_3_exonuc"/>
    <property type="match status" value="1"/>
</dbReference>
<comment type="catalytic activity">
    <reaction evidence="12 15">
        <text>DNA(n) + a 2'-deoxyribonucleoside 5'-triphosphate = DNA(n+1) + diphosphate</text>
        <dbReference type="Rhea" id="RHEA:22508"/>
        <dbReference type="Rhea" id="RHEA-COMP:17339"/>
        <dbReference type="Rhea" id="RHEA-COMP:17340"/>
        <dbReference type="ChEBI" id="CHEBI:33019"/>
        <dbReference type="ChEBI" id="CHEBI:61560"/>
        <dbReference type="ChEBI" id="CHEBI:173112"/>
        <dbReference type="EC" id="2.7.7.7"/>
    </reaction>
</comment>
<dbReference type="SMART" id="SM00279">
    <property type="entry name" value="HhH2"/>
    <property type="match status" value="1"/>
</dbReference>
<feature type="domain" description="3'-5' exonuclease" evidence="16">
    <location>
        <begin position="305"/>
        <end position="472"/>
    </location>
</feature>
<dbReference type="SMART" id="SM00474">
    <property type="entry name" value="35EXOc"/>
    <property type="match status" value="1"/>
</dbReference>
<evidence type="ECO:0000256" key="5">
    <source>
        <dbReference type="ARBA" id="ARBA00022722"/>
    </source>
</evidence>
<dbReference type="OrthoDB" id="9806424at2"/>
<dbReference type="SUPFAM" id="SSF88723">
    <property type="entry name" value="PIN domain-like"/>
    <property type="match status" value="1"/>
</dbReference>
<evidence type="ECO:0000256" key="11">
    <source>
        <dbReference type="ARBA" id="ARBA00023204"/>
    </source>
</evidence>
<dbReference type="CDD" id="cd06140">
    <property type="entry name" value="DNA_polA_I_Bacillus_like_exo"/>
    <property type="match status" value="1"/>
</dbReference>
<evidence type="ECO:0000256" key="14">
    <source>
        <dbReference type="NCBIfam" id="TIGR00593"/>
    </source>
</evidence>
<dbReference type="PROSITE" id="PS00447">
    <property type="entry name" value="DNA_POLYMERASE_A"/>
    <property type="match status" value="1"/>
</dbReference>
<dbReference type="SUPFAM" id="SSF56672">
    <property type="entry name" value="DNA/RNA polymerases"/>
    <property type="match status" value="1"/>
</dbReference>
<dbReference type="InterPro" id="IPR012337">
    <property type="entry name" value="RNaseH-like_sf"/>
</dbReference>
<dbReference type="Gene3D" id="3.30.70.370">
    <property type="match status" value="1"/>
</dbReference>
<dbReference type="InParanoid" id="A0A397RN61"/>
<evidence type="ECO:0000259" key="18">
    <source>
        <dbReference type="SMART" id="SM00482"/>
    </source>
</evidence>
<dbReference type="EC" id="2.7.7.7" evidence="14 15"/>
<dbReference type="InterPro" id="IPR036279">
    <property type="entry name" value="5-3_exonuclease_C_sf"/>
</dbReference>
<dbReference type="CDD" id="cd09859">
    <property type="entry name" value="PIN_53EXO"/>
    <property type="match status" value="1"/>
</dbReference>
<evidence type="ECO:0000256" key="9">
    <source>
        <dbReference type="ARBA" id="ARBA00022932"/>
    </source>
</evidence>
<keyword evidence="7" id="KW-0378">Hydrolase</keyword>
<dbReference type="CDD" id="cd08637">
    <property type="entry name" value="DNA_pol_A_pol_I_C"/>
    <property type="match status" value="1"/>
</dbReference>
<keyword evidence="2 15" id="KW-0808">Transferase</keyword>
<keyword evidence="3 15" id="KW-0548">Nucleotidyltransferase</keyword>
<evidence type="ECO:0000256" key="4">
    <source>
        <dbReference type="ARBA" id="ARBA00022705"/>
    </source>
</evidence>
<dbReference type="GO" id="GO:0008408">
    <property type="term" value="F:3'-5' exonuclease activity"/>
    <property type="evidence" value="ECO:0007669"/>
    <property type="project" value="InterPro"/>
</dbReference>